<keyword evidence="1" id="KW-0378">Hydrolase</keyword>
<protein>
    <recommendedName>
        <fullName evidence="4">SGNH hydrolase</fullName>
    </recommendedName>
</protein>
<reference evidence="2 3" key="1">
    <citation type="submission" date="2016-07" db="EMBL/GenBank/DDBJ databases">
        <title>Pervasive Adenine N6-methylation of Active Genes in Fungi.</title>
        <authorList>
            <consortium name="DOE Joint Genome Institute"/>
            <person name="Mondo S.J."/>
            <person name="Dannebaum R.O."/>
            <person name="Kuo R.C."/>
            <person name="Labutti K."/>
            <person name="Haridas S."/>
            <person name="Kuo A."/>
            <person name="Salamov A."/>
            <person name="Ahrendt S.R."/>
            <person name="Lipzen A."/>
            <person name="Sullivan W."/>
            <person name="Andreopoulos W.B."/>
            <person name="Clum A."/>
            <person name="Lindquist E."/>
            <person name="Daum C."/>
            <person name="Ramamoorthy G.K."/>
            <person name="Gryganskyi A."/>
            <person name="Culley D."/>
            <person name="Magnuson J.K."/>
            <person name="James T.Y."/>
            <person name="O'Malley M.A."/>
            <person name="Stajich J.E."/>
            <person name="Spatafora J.W."/>
            <person name="Visel A."/>
            <person name="Grigoriev I.V."/>
        </authorList>
    </citation>
    <scope>NUCLEOTIDE SEQUENCE [LARGE SCALE GENOMIC DNA]</scope>
    <source>
        <strain evidence="2 3">ATCC 12442</strain>
    </source>
</reference>
<dbReference type="Gene3D" id="3.40.50.1110">
    <property type="entry name" value="SGNH hydrolase"/>
    <property type="match status" value="1"/>
</dbReference>
<dbReference type="SUPFAM" id="SSF52266">
    <property type="entry name" value="SGNH hydrolase"/>
    <property type="match status" value="1"/>
</dbReference>
<dbReference type="PANTHER" id="PTHR45648:SF22">
    <property type="entry name" value="GDSL LIPASE_ACYLHYDROLASE FAMILY PROTEIN (AFU_ORTHOLOGUE AFUA_4G14700)"/>
    <property type="match status" value="1"/>
</dbReference>
<name>A0A1Y1W3V3_9FUNG</name>
<proteinExistence type="predicted"/>
<dbReference type="InterPro" id="IPR001087">
    <property type="entry name" value="GDSL"/>
</dbReference>
<dbReference type="Proteomes" id="UP000193922">
    <property type="component" value="Unassembled WGS sequence"/>
</dbReference>
<evidence type="ECO:0000256" key="1">
    <source>
        <dbReference type="ARBA" id="ARBA00022801"/>
    </source>
</evidence>
<gene>
    <name evidence="2" type="ORF">DL89DRAFT_268750</name>
</gene>
<dbReference type="EMBL" id="MCFD01000010">
    <property type="protein sequence ID" value="ORX68243.1"/>
    <property type="molecule type" value="Genomic_DNA"/>
</dbReference>
<evidence type="ECO:0000313" key="3">
    <source>
        <dbReference type="Proteomes" id="UP000193922"/>
    </source>
</evidence>
<dbReference type="InterPro" id="IPR036514">
    <property type="entry name" value="SGNH_hydro_sf"/>
</dbReference>
<dbReference type="OrthoDB" id="1600564at2759"/>
<comment type="caution">
    <text evidence="2">The sequence shown here is derived from an EMBL/GenBank/DDBJ whole genome shotgun (WGS) entry which is preliminary data.</text>
</comment>
<evidence type="ECO:0008006" key="4">
    <source>
        <dbReference type="Google" id="ProtNLM"/>
    </source>
</evidence>
<keyword evidence="3" id="KW-1185">Reference proteome</keyword>
<dbReference type="GeneID" id="63804682"/>
<dbReference type="Pfam" id="PF00657">
    <property type="entry name" value="Lipase_GDSL"/>
    <property type="match status" value="1"/>
</dbReference>
<accession>A0A1Y1W3V3</accession>
<dbReference type="STRING" id="61395.A0A1Y1W3V3"/>
<dbReference type="GO" id="GO:0016788">
    <property type="term" value="F:hydrolase activity, acting on ester bonds"/>
    <property type="evidence" value="ECO:0007669"/>
    <property type="project" value="InterPro"/>
</dbReference>
<dbReference type="InterPro" id="IPR051058">
    <property type="entry name" value="GDSL_Est/Lipase"/>
</dbReference>
<evidence type="ECO:0000313" key="2">
    <source>
        <dbReference type="EMBL" id="ORX68243.1"/>
    </source>
</evidence>
<sequence length="285" mass="31459">MPFAKFQRFVFLGDSNADTGNLLRLTNGVYPDPMVYHQGRYCSDLIWADQLVRCLDIPSFNDAYGRATIDSEMADSTFTMGGVDIQIPSVATQAARMADLSSGDLVFVQVGSNDLNALIGSSVTRVVGNPYTMQELADRLLEIVEAICEKARHIVVMNVRPREDYPAVLQRNDPEVVEKSKRDTREFNAAVADGIKALNKKLGEGYRLSVFDTYGFQKRISEDCATCGIDPDVQTPCISVSPDDGAAVLTNPESKLFYDTAHLAKRPQALLKEAMLDHITHHHIG</sequence>
<dbReference type="PANTHER" id="PTHR45648">
    <property type="entry name" value="GDSL LIPASE/ACYLHYDROLASE FAMILY PROTEIN (AFU_ORTHOLOGUE AFUA_4G14700)"/>
    <property type="match status" value="1"/>
</dbReference>
<dbReference type="AlphaFoldDB" id="A0A1Y1W3V3"/>
<dbReference type="RefSeq" id="XP_040742057.1">
    <property type="nucleotide sequence ID" value="XM_040888034.1"/>
</dbReference>
<organism evidence="2 3">
    <name type="scientific">Linderina pennispora</name>
    <dbReference type="NCBI Taxonomy" id="61395"/>
    <lineage>
        <taxon>Eukaryota</taxon>
        <taxon>Fungi</taxon>
        <taxon>Fungi incertae sedis</taxon>
        <taxon>Zoopagomycota</taxon>
        <taxon>Kickxellomycotina</taxon>
        <taxon>Kickxellomycetes</taxon>
        <taxon>Kickxellales</taxon>
        <taxon>Kickxellaceae</taxon>
        <taxon>Linderina</taxon>
    </lineage>
</organism>